<organism evidence="2 3">
    <name type="scientific">Leifsonia aquatica</name>
    <name type="common">Corynebacterium aquaticum</name>
    <dbReference type="NCBI Taxonomy" id="144185"/>
    <lineage>
        <taxon>Bacteria</taxon>
        <taxon>Bacillati</taxon>
        <taxon>Actinomycetota</taxon>
        <taxon>Actinomycetes</taxon>
        <taxon>Micrococcales</taxon>
        <taxon>Microbacteriaceae</taxon>
        <taxon>Leifsonia</taxon>
    </lineage>
</organism>
<gene>
    <name evidence="2" type="ORF">FHX33_000472</name>
</gene>
<comment type="caution">
    <text evidence="2">The sequence shown here is derived from an EMBL/GenBank/DDBJ whole genome shotgun (WGS) entry which is preliminary data.</text>
</comment>
<keyword evidence="1" id="KW-0812">Transmembrane</keyword>
<protein>
    <submittedName>
        <fullName evidence="2">Uncharacterized protein</fullName>
    </submittedName>
</protein>
<feature type="transmembrane region" description="Helical" evidence="1">
    <location>
        <begin position="78"/>
        <end position="99"/>
    </location>
</feature>
<sequence length="133" mass="14032">MQYRITSPQGKVTYVVVGYVVALTAAVVGALAASPVVGVVVYSVVVVLLVWCGTRLFRGEGEDPNGTRPMWRMTARPTAGFVLAILLILQAASTAINAASAQRLAPLYIVAVVLSLGLAAAYLNSSLRLRRTT</sequence>
<feature type="transmembrane region" description="Helical" evidence="1">
    <location>
        <begin position="39"/>
        <end position="57"/>
    </location>
</feature>
<dbReference type="Proteomes" id="UP000538196">
    <property type="component" value="Unassembled WGS sequence"/>
</dbReference>
<proteinExistence type="predicted"/>
<reference evidence="2 3" key="1">
    <citation type="submission" date="2020-08" db="EMBL/GenBank/DDBJ databases">
        <title>Sequencing the genomes of 1000 actinobacteria strains.</title>
        <authorList>
            <person name="Klenk H.-P."/>
        </authorList>
    </citation>
    <scope>NUCLEOTIDE SEQUENCE [LARGE SCALE GENOMIC DNA]</scope>
    <source>
        <strain evidence="2 3">DSM 20146</strain>
    </source>
</reference>
<accession>A0A7W4USZ3</accession>
<feature type="transmembrane region" description="Helical" evidence="1">
    <location>
        <begin position="105"/>
        <end position="123"/>
    </location>
</feature>
<dbReference type="AlphaFoldDB" id="A0A7W4USZ3"/>
<dbReference type="RefSeq" id="WP_021764975.1">
    <property type="nucleotide sequence ID" value="NZ_JACHVP010000001.1"/>
</dbReference>
<name>A0A7W4USZ3_LEIAQ</name>
<keyword evidence="1" id="KW-1133">Transmembrane helix</keyword>
<evidence type="ECO:0000313" key="3">
    <source>
        <dbReference type="Proteomes" id="UP000538196"/>
    </source>
</evidence>
<keyword evidence="1" id="KW-0472">Membrane</keyword>
<dbReference type="EMBL" id="JACHVP010000001">
    <property type="protein sequence ID" value="MBB2965740.1"/>
    <property type="molecule type" value="Genomic_DNA"/>
</dbReference>
<feature type="transmembrane region" description="Helical" evidence="1">
    <location>
        <begin position="12"/>
        <end position="33"/>
    </location>
</feature>
<keyword evidence="3" id="KW-1185">Reference proteome</keyword>
<evidence type="ECO:0000313" key="2">
    <source>
        <dbReference type="EMBL" id="MBB2965740.1"/>
    </source>
</evidence>
<evidence type="ECO:0000256" key="1">
    <source>
        <dbReference type="SAM" id="Phobius"/>
    </source>
</evidence>